<organism evidence="1">
    <name type="scientific">Paenibacillus sp. AN1007</name>
    <dbReference type="NCBI Taxonomy" id="3151385"/>
    <lineage>
        <taxon>Bacteria</taxon>
        <taxon>Bacillati</taxon>
        <taxon>Bacillota</taxon>
        <taxon>Bacilli</taxon>
        <taxon>Bacillales</taxon>
        <taxon>Paenibacillaceae</taxon>
        <taxon>Paenibacillus</taxon>
    </lineage>
</organism>
<dbReference type="SUPFAM" id="SSF46689">
    <property type="entry name" value="Homeodomain-like"/>
    <property type="match status" value="1"/>
</dbReference>
<dbReference type="InterPro" id="IPR009057">
    <property type="entry name" value="Homeodomain-like_sf"/>
</dbReference>
<dbReference type="AlphaFoldDB" id="A0AAU8NGE8"/>
<sequence length="88" mass="10233">MKYVNADVILPEELLIEIQKYIQGSMVYIPIPEGRRKKWGENSGSRTYLSQRNETIRQQYSDGLTIAALSDEYCLSRDSIKKIIYSKK</sequence>
<dbReference type="InterPro" id="IPR049739">
    <property type="entry name" value="YraL-like"/>
</dbReference>
<name>A0AAU8NGE8_9BACL</name>
<dbReference type="InterPro" id="IPR052411">
    <property type="entry name" value="c-mor_Regulatory_Protein"/>
</dbReference>
<dbReference type="EMBL" id="CP159992">
    <property type="protein sequence ID" value="XCP96583.1"/>
    <property type="molecule type" value="Genomic_DNA"/>
</dbReference>
<dbReference type="NCBIfam" id="NF040785">
    <property type="entry name" value="CD3324_fam"/>
    <property type="match status" value="1"/>
</dbReference>
<dbReference type="PANTHER" id="PTHR37812:SF1">
    <property type="entry name" value="MU-LIKE PROPHAGE FLUMU PROTEIN C"/>
    <property type="match status" value="1"/>
</dbReference>
<evidence type="ECO:0000313" key="1">
    <source>
        <dbReference type="EMBL" id="XCP96583.1"/>
    </source>
</evidence>
<gene>
    <name evidence="1" type="ORF">ABXS70_07730</name>
</gene>
<protein>
    <submittedName>
        <fullName evidence="1">CD3324 family protein</fullName>
    </submittedName>
</protein>
<dbReference type="RefSeq" id="WP_342551755.1">
    <property type="nucleotide sequence ID" value="NZ_CP159992.1"/>
</dbReference>
<accession>A0AAU8NGE8</accession>
<dbReference type="PANTHER" id="PTHR37812">
    <property type="entry name" value="MU-LIKE PROPHAGE FLUMU PROTEIN C"/>
    <property type="match status" value="1"/>
</dbReference>
<proteinExistence type="predicted"/>
<reference evidence="1" key="1">
    <citation type="submission" date="2024-05" db="EMBL/GenBank/DDBJ databases">
        <title>Draft genome assemblies of 36 bacteria isolated from hibernating arctic ground squirrels.</title>
        <authorList>
            <person name="McKee H."/>
            <person name="Mullen L."/>
            <person name="Drown D.M."/>
            <person name="Duddleston K.N."/>
        </authorList>
    </citation>
    <scope>NUCLEOTIDE SEQUENCE</scope>
    <source>
        <strain evidence="1">AN1007</strain>
    </source>
</reference>